<name>A0A841PCF1_9HYPH</name>
<gene>
    <name evidence="2" type="ORF">HNQ71_004025</name>
</gene>
<dbReference type="InterPro" id="IPR036514">
    <property type="entry name" value="SGNH_hydro_sf"/>
</dbReference>
<keyword evidence="3" id="KW-1185">Reference proteome</keyword>
<evidence type="ECO:0000313" key="2">
    <source>
        <dbReference type="EMBL" id="MBB6411351.1"/>
    </source>
</evidence>
<comment type="caution">
    <text evidence="2">The sequence shown here is derived from an EMBL/GenBank/DDBJ whole genome shotgun (WGS) entry which is preliminary data.</text>
</comment>
<sequence length="233" mass="24734">MDVRALAGETRFDQGTGGCGCMKTVLCYGDSLTWGHDPETLGRHEHEDQWPTTLAKALGPSFHVIAEGLGGRTTAYDDFLSGADRNGARILPTILSTHSPVDLIVIMLGSNDMKPSIHGSAVIASYGMRRLVEIVRGHAYPFGGAAPKIILVAPPHIVETRKADYAEMLGTGAIESPKLAGFYQTAANEMGCGFFDAASVARCTPLDGVHLDAENTRNIGTALAPVVRGMLEL</sequence>
<dbReference type="Gene3D" id="3.40.50.1110">
    <property type="entry name" value="SGNH hydrolase"/>
    <property type="match status" value="1"/>
</dbReference>
<dbReference type="GO" id="GO:0016788">
    <property type="term" value="F:hydrolase activity, acting on ester bonds"/>
    <property type="evidence" value="ECO:0007669"/>
    <property type="project" value="UniProtKB-ARBA"/>
</dbReference>
<dbReference type="AlphaFoldDB" id="A0A841PCF1"/>
<reference evidence="2 3" key="1">
    <citation type="submission" date="2020-08" db="EMBL/GenBank/DDBJ databases">
        <title>Genomic Encyclopedia of Type Strains, Phase IV (KMG-IV): sequencing the most valuable type-strain genomes for metagenomic binning, comparative biology and taxonomic classification.</title>
        <authorList>
            <person name="Goeker M."/>
        </authorList>
    </citation>
    <scope>NUCLEOTIDE SEQUENCE [LARGE SCALE GENOMIC DNA]</scope>
    <source>
        <strain evidence="2 3">DSM 100039</strain>
    </source>
</reference>
<proteinExistence type="predicted"/>
<dbReference type="InterPro" id="IPR013830">
    <property type="entry name" value="SGNH_hydro"/>
</dbReference>
<evidence type="ECO:0000259" key="1">
    <source>
        <dbReference type="Pfam" id="PF13472"/>
    </source>
</evidence>
<dbReference type="Proteomes" id="UP000556329">
    <property type="component" value="Unassembled WGS sequence"/>
</dbReference>
<evidence type="ECO:0000313" key="3">
    <source>
        <dbReference type="Proteomes" id="UP000556329"/>
    </source>
</evidence>
<dbReference type="EMBL" id="JACHEF010000003">
    <property type="protein sequence ID" value="MBB6411351.1"/>
    <property type="molecule type" value="Genomic_DNA"/>
</dbReference>
<dbReference type="CDD" id="cd01839">
    <property type="entry name" value="SGNH_arylesterase_like"/>
    <property type="match status" value="1"/>
</dbReference>
<dbReference type="SUPFAM" id="SSF52266">
    <property type="entry name" value="SGNH hydrolase"/>
    <property type="match status" value="1"/>
</dbReference>
<protein>
    <submittedName>
        <fullName evidence="2">Lysophospholipase L1-like esterase</fullName>
    </submittedName>
</protein>
<dbReference type="Pfam" id="PF13472">
    <property type="entry name" value="Lipase_GDSL_2"/>
    <property type="match status" value="1"/>
</dbReference>
<accession>A0A841PCF1</accession>
<organism evidence="2 3">
    <name type="scientific">Mesorhizobium sangaii</name>
    <dbReference type="NCBI Taxonomy" id="505389"/>
    <lineage>
        <taxon>Bacteria</taxon>
        <taxon>Pseudomonadati</taxon>
        <taxon>Pseudomonadota</taxon>
        <taxon>Alphaproteobacteria</taxon>
        <taxon>Hyphomicrobiales</taxon>
        <taxon>Phyllobacteriaceae</taxon>
        <taxon>Mesorhizobium</taxon>
    </lineage>
</organism>
<feature type="domain" description="SGNH hydrolase-type esterase" evidence="1">
    <location>
        <begin position="27"/>
        <end position="211"/>
    </location>
</feature>